<sequence length="166" mass="18452">MTARHARWLGAHLLVVLALLILWFLGIATLSNRRRWPPTETRRGDFVYAASRHPGDPQTRGDDAAPPPPPPRTKVVPVVAMATFMAFSGRLTDPVYIFISGAFEGRGIEGREREADYSYESRPSSCCVSRTLILLIDSAARRTPSNEVTEKGRKVKRRLASAFECA</sequence>
<feature type="region of interest" description="Disordered" evidence="1">
    <location>
        <begin position="46"/>
        <end position="72"/>
    </location>
</feature>
<evidence type="ECO:0000256" key="1">
    <source>
        <dbReference type="SAM" id="MobiDB-lite"/>
    </source>
</evidence>
<dbReference type="EMBL" id="BGZK01000289">
    <property type="protein sequence ID" value="GBP34496.1"/>
    <property type="molecule type" value="Genomic_DNA"/>
</dbReference>
<comment type="caution">
    <text evidence="2">The sequence shown here is derived from an EMBL/GenBank/DDBJ whole genome shotgun (WGS) entry which is preliminary data.</text>
</comment>
<organism evidence="2 3">
    <name type="scientific">Eumeta variegata</name>
    <name type="common">Bagworm moth</name>
    <name type="synonym">Eumeta japonica</name>
    <dbReference type="NCBI Taxonomy" id="151549"/>
    <lineage>
        <taxon>Eukaryota</taxon>
        <taxon>Metazoa</taxon>
        <taxon>Ecdysozoa</taxon>
        <taxon>Arthropoda</taxon>
        <taxon>Hexapoda</taxon>
        <taxon>Insecta</taxon>
        <taxon>Pterygota</taxon>
        <taxon>Neoptera</taxon>
        <taxon>Endopterygota</taxon>
        <taxon>Lepidoptera</taxon>
        <taxon>Glossata</taxon>
        <taxon>Ditrysia</taxon>
        <taxon>Tineoidea</taxon>
        <taxon>Psychidae</taxon>
        <taxon>Oiketicinae</taxon>
        <taxon>Eumeta</taxon>
    </lineage>
</organism>
<keyword evidence="3" id="KW-1185">Reference proteome</keyword>
<accession>A0A4C1V7P2</accession>
<reference evidence="2 3" key="1">
    <citation type="journal article" date="2019" name="Commun. Biol.">
        <title>The bagworm genome reveals a unique fibroin gene that provides high tensile strength.</title>
        <authorList>
            <person name="Kono N."/>
            <person name="Nakamura H."/>
            <person name="Ohtoshi R."/>
            <person name="Tomita M."/>
            <person name="Numata K."/>
            <person name="Arakawa K."/>
        </authorList>
    </citation>
    <scope>NUCLEOTIDE SEQUENCE [LARGE SCALE GENOMIC DNA]</scope>
</reference>
<evidence type="ECO:0000313" key="3">
    <source>
        <dbReference type="Proteomes" id="UP000299102"/>
    </source>
</evidence>
<gene>
    <name evidence="2" type="ORF">EVAR_29891_1</name>
</gene>
<feature type="compositionally biased region" description="Basic and acidic residues" evidence="1">
    <location>
        <begin position="53"/>
        <end position="63"/>
    </location>
</feature>
<proteinExistence type="predicted"/>
<dbReference type="AlphaFoldDB" id="A0A4C1V7P2"/>
<name>A0A4C1V7P2_EUMVA</name>
<evidence type="ECO:0000313" key="2">
    <source>
        <dbReference type="EMBL" id="GBP34496.1"/>
    </source>
</evidence>
<protein>
    <submittedName>
        <fullName evidence="2">Uncharacterized protein</fullName>
    </submittedName>
</protein>
<dbReference type="Proteomes" id="UP000299102">
    <property type="component" value="Unassembled WGS sequence"/>
</dbReference>